<reference evidence="1" key="1">
    <citation type="journal article" date="2015" name="Proc. Natl. Acad. Sci. U.S.A.">
        <title>Networks of energetic and metabolic interactions define dynamics in microbial communities.</title>
        <authorList>
            <person name="Embree M."/>
            <person name="Liu J.K."/>
            <person name="Al-Bassam M.M."/>
            <person name="Zengler K."/>
        </authorList>
    </citation>
    <scope>NUCLEOTIDE SEQUENCE</scope>
</reference>
<comment type="caution">
    <text evidence="1">The sequence shown here is derived from an EMBL/GenBank/DDBJ whole genome shotgun (WGS) entry which is preliminary data.</text>
</comment>
<protein>
    <submittedName>
        <fullName evidence="1">Uncharacterized protein</fullName>
    </submittedName>
</protein>
<dbReference type="AlphaFoldDB" id="A0A0W8FAC3"/>
<sequence length="37" mass="4186">MNLGLKLEIGWISSCAQRVSRNCYKARMTTSIRNQGV</sequence>
<dbReference type="EMBL" id="LNQE01001419">
    <property type="protein sequence ID" value="KUG17815.1"/>
    <property type="molecule type" value="Genomic_DNA"/>
</dbReference>
<name>A0A0W8FAC3_9ZZZZ</name>
<evidence type="ECO:0000313" key="1">
    <source>
        <dbReference type="EMBL" id="KUG17815.1"/>
    </source>
</evidence>
<gene>
    <name evidence="1" type="ORF">ASZ90_012458</name>
</gene>
<accession>A0A0W8FAC3</accession>
<proteinExistence type="predicted"/>
<organism evidence="1">
    <name type="scientific">hydrocarbon metagenome</name>
    <dbReference type="NCBI Taxonomy" id="938273"/>
    <lineage>
        <taxon>unclassified sequences</taxon>
        <taxon>metagenomes</taxon>
        <taxon>ecological metagenomes</taxon>
    </lineage>
</organism>